<dbReference type="Proteomes" id="UP000523079">
    <property type="component" value="Unassembled WGS sequence"/>
</dbReference>
<dbReference type="InterPro" id="IPR029058">
    <property type="entry name" value="AB_hydrolase_fold"/>
</dbReference>
<dbReference type="Pfam" id="PF12697">
    <property type="entry name" value="Abhydrolase_6"/>
    <property type="match status" value="1"/>
</dbReference>
<evidence type="ECO:0000259" key="5">
    <source>
        <dbReference type="Pfam" id="PF12697"/>
    </source>
</evidence>
<dbReference type="PRINTS" id="PR00111">
    <property type="entry name" value="ABHYDROLASE"/>
</dbReference>
<sequence length="292" mass="30737">MTSGTVGATVPSPPWPVSLLAPRDAPLATAPRAAAVDPEAVPYAAGDGPVGVLLCHGFTGSPRSMRPWAEALVAQGYTAVVPRLPGHGTSWREMNLTTWQDWYGCVAAACEELLARCETVVVAGLSMGGALALRLGIEFGDRVSGLVLVNPAVTSADRRLAALPVLRFLTASIAGIADDIAKPGVEEGGYDRTPLHALASMTELWRDVGGRLGEVRQPVLLFTSDVDHVVDPSSADLIVHRITRAAVTHRRLTRSHHVATLDFDAELIFAESASFVGRLAAERQATAGSVTP</sequence>
<gene>
    <name evidence="6" type="ORF">FHX74_001959</name>
</gene>
<dbReference type="InterPro" id="IPR012354">
    <property type="entry name" value="Esterase_lipase"/>
</dbReference>
<dbReference type="EC" id="3.1.1.1" evidence="6"/>
<evidence type="ECO:0000256" key="3">
    <source>
        <dbReference type="PIRSR" id="PIRSR017388-2"/>
    </source>
</evidence>
<feature type="domain" description="AB hydrolase-1" evidence="5">
    <location>
        <begin position="52"/>
        <end position="259"/>
    </location>
</feature>
<dbReference type="InterPro" id="IPR000073">
    <property type="entry name" value="AB_hydrolase_1"/>
</dbReference>
<feature type="active site" description="Charge relay system" evidence="2">
    <location>
        <position position="257"/>
    </location>
</feature>
<accession>A0A7W3P5X2</accession>
<dbReference type="EMBL" id="JACGWT010000003">
    <property type="protein sequence ID" value="MBA8794340.1"/>
    <property type="molecule type" value="Genomic_DNA"/>
</dbReference>
<evidence type="ECO:0000313" key="7">
    <source>
        <dbReference type="Proteomes" id="UP000523079"/>
    </source>
</evidence>
<name>A0A7W3P5X2_9ACTN</name>
<keyword evidence="7" id="KW-1185">Reference proteome</keyword>
<protein>
    <submittedName>
        <fullName evidence="6">Carboxylesterase</fullName>
        <ecNumber evidence="6">3.1.1.1</ecNumber>
    </submittedName>
</protein>
<feature type="binding site" evidence="3">
    <location>
        <position position="58"/>
    </location>
    <ligand>
        <name>substrate</name>
    </ligand>
</feature>
<comment type="caution">
    <text evidence="6">The sequence shown here is derived from an EMBL/GenBank/DDBJ whole genome shotgun (WGS) entry which is preliminary data.</text>
</comment>
<proteinExistence type="predicted"/>
<dbReference type="InterPro" id="IPR050266">
    <property type="entry name" value="AB_hydrolase_sf"/>
</dbReference>
<dbReference type="Gene3D" id="3.40.50.1820">
    <property type="entry name" value="alpha/beta hydrolase"/>
    <property type="match status" value="1"/>
</dbReference>
<dbReference type="SUPFAM" id="SSF53474">
    <property type="entry name" value="alpha/beta-Hydrolases"/>
    <property type="match status" value="1"/>
</dbReference>
<dbReference type="PANTHER" id="PTHR43798:SF31">
    <property type="entry name" value="AB HYDROLASE SUPERFAMILY PROTEIN YCLE"/>
    <property type="match status" value="1"/>
</dbReference>
<dbReference type="GO" id="GO:0016020">
    <property type="term" value="C:membrane"/>
    <property type="evidence" value="ECO:0007669"/>
    <property type="project" value="TreeGrafter"/>
</dbReference>
<dbReference type="PANTHER" id="PTHR43798">
    <property type="entry name" value="MONOACYLGLYCEROL LIPASE"/>
    <property type="match status" value="1"/>
</dbReference>
<dbReference type="AlphaFoldDB" id="A0A7W3P5X2"/>
<feature type="active site" description="Charge relay system" evidence="2">
    <location>
        <position position="227"/>
    </location>
</feature>
<feature type="active site" description="Nucleophile" evidence="2">
    <location>
        <position position="126"/>
    </location>
</feature>
<reference evidence="6 7" key="1">
    <citation type="submission" date="2020-07" db="EMBL/GenBank/DDBJ databases">
        <title>Sequencing the genomes of 1000 actinobacteria strains.</title>
        <authorList>
            <person name="Klenk H.-P."/>
        </authorList>
    </citation>
    <scope>NUCLEOTIDE SEQUENCE [LARGE SCALE GENOMIC DNA]</scope>
    <source>
        <strain evidence="6 7">DSM 100723</strain>
    </source>
</reference>
<keyword evidence="1 6" id="KW-0378">Hydrolase</keyword>
<organism evidence="6 7">
    <name type="scientific">Microlunatus kandeliicorticis</name>
    <dbReference type="NCBI Taxonomy" id="1759536"/>
    <lineage>
        <taxon>Bacteria</taxon>
        <taxon>Bacillati</taxon>
        <taxon>Actinomycetota</taxon>
        <taxon>Actinomycetes</taxon>
        <taxon>Propionibacteriales</taxon>
        <taxon>Propionibacteriaceae</taxon>
        <taxon>Microlunatus</taxon>
    </lineage>
</organism>
<evidence type="ECO:0000256" key="2">
    <source>
        <dbReference type="PIRSR" id="PIRSR017388-1"/>
    </source>
</evidence>
<feature type="site" description="Important for substrate specificity" evidence="4">
    <location>
        <position position="176"/>
    </location>
</feature>
<evidence type="ECO:0000256" key="4">
    <source>
        <dbReference type="PIRSR" id="PIRSR017388-3"/>
    </source>
</evidence>
<feature type="binding site" evidence="3">
    <location>
        <position position="127"/>
    </location>
    <ligand>
        <name>substrate</name>
    </ligand>
</feature>
<evidence type="ECO:0000313" key="6">
    <source>
        <dbReference type="EMBL" id="MBA8794340.1"/>
    </source>
</evidence>
<dbReference type="GO" id="GO:0106435">
    <property type="term" value="F:carboxylesterase activity"/>
    <property type="evidence" value="ECO:0007669"/>
    <property type="project" value="UniProtKB-EC"/>
</dbReference>
<evidence type="ECO:0000256" key="1">
    <source>
        <dbReference type="ARBA" id="ARBA00022801"/>
    </source>
</evidence>
<dbReference type="RefSeq" id="WP_328823738.1">
    <property type="nucleotide sequence ID" value="NZ_JACGWT010000003.1"/>
</dbReference>
<dbReference type="PIRSF" id="PIRSF017388">
    <property type="entry name" value="Esterase_lipase"/>
    <property type="match status" value="1"/>
</dbReference>